<sequence>MNTLPSFTAPKNSLRRRIAPLAMLAAAGIVLTGCSAPAQSSDGTALTTIEFGLPTQMGANNSPMAVAQHLGYFADEGLDVKIVITKDSASIISGVDSGSLDIGSTPPEPILQAKANGNGDDLVLMYNYIRQQTGSIAVLDDSPIESLDDFAGATIGQASLGTSNMLLSNGILHTAGLEADTDFSNLAVGTGAAARQALESGQVDGLSLWDTEYAAMEATGVKLRYFTIPEVEKLFSTSYFTTTTFLEDDRDTAAGFGRAMAKATLFAATNPTAALTMMYEDYPETLIAGTSPDEQLATDLVALERRIVLLTAGDPVANKDFGSYEASAATAWVDFATSAGIITEPVDADTLYTDDLVADYNDFDTDAVVTAAEDWTAAE</sequence>
<comment type="similarity">
    <text evidence="3">Belongs to the NMT1/THI5 family.</text>
</comment>
<evidence type="ECO:0000313" key="14">
    <source>
        <dbReference type="EMBL" id="PXA72058.1"/>
    </source>
</evidence>
<comment type="subunit">
    <text evidence="4">Homodimer.</text>
</comment>
<dbReference type="InterPro" id="IPR027939">
    <property type="entry name" value="NMT1/THI5"/>
</dbReference>
<dbReference type="PANTHER" id="PTHR31528:SF1">
    <property type="entry name" value="4-AMINO-5-HYDROXYMETHYL-2-METHYLPYRIMIDINE PHOSPHATE SYNTHASE THI11-RELATED"/>
    <property type="match status" value="1"/>
</dbReference>
<gene>
    <name evidence="14" type="ORF">CTB96_03910</name>
</gene>
<evidence type="ECO:0000256" key="4">
    <source>
        <dbReference type="ARBA" id="ARBA00011738"/>
    </source>
</evidence>
<feature type="chain" id="PRO_5038632388" description="Thiamine pyrimidine synthase" evidence="12">
    <location>
        <begin position="41"/>
        <end position="379"/>
    </location>
</feature>
<dbReference type="EMBL" id="QHLY01000005">
    <property type="protein sequence ID" value="PXA72058.1"/>
    <property type="molecule type" value="Genomic_DNA"/>
</dbReference>
<evidence type="ECO:0000256" key="9">
    <source>
        <dbReference type="ARBA" id="ARBA00023004"/>
    </source>
</evidence>
<accession>A0A318A268</accession>
<keyword evidence="8" id="KW-0784">Thiamine biosynthesis</keyword>
<evidence type="ECO:0000256" key="11">
    <source>
        <dbReference type="ARBA" id="ARBA00048179"/>
    </source>
</evidence>
<comment type="catalytic activity">
    <reaction evidence="11">
        <text>N(6)-(pyridoxal phosphate)-L-lysyl-[4-amino-5-hydroxymethyl-2-methylpyrimidine phosphate synthase] + L-histidyl-[4-amino-5-hydroxymethyl-2-methylpyrimidine phosphate synthase] + 2 Fe(3+) + 4 H2O = L-lysyl-[4-amino-5-hydroxymethyl-2-methylpyrimidine phosphate synthase] + (2S)-2-amino-5-hydroxy-4-oxopentanoyl-[4-amino-5-hydroxymethyl-2-methylpyrimidine phosphate synthase] + 4-amino-2-methyl-5-(phosphooxymethyl)pyrimidine + 3-oxopropanoate + 2 Fe(2+) + 2 H(+)</text>
        <dbReference type="Rhea" id="RHEA:65756"/>
        <dbReference type="Rhea" id="RHEA-COMP:16892"/>
        <dbReference type="Rhea" id="RHEA-COMP:16893"/>
        <dbReference type="Rhea" id="RHEA-COMP:16894"/>
        <dbReference type="Rhea" id="RHEA-COMP:16895"/>
        <dbReference type="ChEBI" id="CHEBI:15377"/>
        <dbReference type="ChEBI" id="CHEBI:15378"/>
        <dbReference type="ChEBI" id="CHEBI:29033"/>
        <dbReference type="ChEBI" id="CHEBI:29034"/>
        <dbReference type="ChEBI" id="CHEBI:29969"/>
        <dbReference type="ChEBI" id="CHEBI:29979"/>
        <dbReference type="ChEBI" id="CHEBI:33190"/>
        <dbReference type="ChEBI" id="CHEBI:58354"/>
        <dbReference type="ChEBI" id="CHEBI:143915"/>
        <dbReference type="ChEBI" id="CHEBI:157692"/>
    </reaction>
    <physiologicalReaction direction="left-to-right" evidence="11">
        <dbReference type="Rhea" id="RHEA:65757"/>
    </physiologicalReaction>
</comment>
<keyword evidence="9" id="KW-0408">Iron</keyword>
<evidence type="ECO:0000256" key="1">
    <source>
        <dbReference type="ARBA" id="ARBA00003469"/>
    </source>
</evidence>
<dbReference type="GO" id="GO:0046872">
    <property type="term" value="F:metal ion binding"/>
    <property type="evidence" value="ECO:0007669"/>
    <property type="project" value="UniProtKB-KW"/>
</dbReference>
<dbReference type="AlphaFoldDB" id="A0A318A268"/>
<dbReference type="PANTHER" id="PTHR31528">
    <property type="entry name" value="4-AMINO-5-HYDROXYMETHYL-2-METHYLPYRIMIDINE PHOSPHATE SYNTHASE THI11-RELATED"/>
    <property type="match status" value="1"/>
</dbReference>
<evidence type="ECO:0000259" key="13">
    <source>
        <dbReference type="SMART" id="SM00062"/>
    </source>
</evidence>
<dbReference type="Gene3D" id="3.40.190.10">
    <property type="entry name" value="Periplasmic binding protein-like II"/>
    <property type="match status" value="2"/>
</dbReference>
<organism evidence="14 15">
    <name type="scientific">Cryobacterium arcticum</name>
    <dbReference type="NCBI Taxonomy" id="670052"/>
    <lineage>
        <taxon>Bacteria</taxon>
        <taxon>Bacillati</taxon>
        <taxon>Actinomycetota</taxon>
        <taxon>Actinomycetes</taxon>
        <taxon>Micrococcales</taxon>
        <taxon>Microbacteriaceae</taxon>
        <taxon>Cryobacterium</taxon>
    </lineage>
</organism>
<feature type="signal peptide" evidence="12">
    <location>
        <begin position="1"/>
        <end position="40"/>
    </location>
</feature>
<keyword evidence="15" id="KW-1185">Reference proteome</keyword>
<protein>
    <recommendedName>
        <fullName evidence="10">Thiamine pyrimidine synthase</fullName>
    </recommendedName>
</protein>
<evidence type="ECO:0000256" key="8">
    <source>
        <dbReference type="ARBA" id="ARBA00022977"/>
    </source>
</evidence>
<feature type="domain" description="Solute-binding protein family 3/N-terminal" evidence="13">
    <location>
        <begin position="48"/>
        <end position="268"/>
    </location>
</feature>
<keyword evidence="5" id="KW-0808">Transferase</keyword>
<comment type="caution">
    <text evidence="14">The sequence shown here is derived from an EMBL/GenBank/DDBJ whole genome shotgun (WGS) entry which is preliminary data.</text>
</comment>
<proteinExistence type="inferred from homology"/>
<evidence type="ECO:0000313" key="15">
    <source>
        <dbReference type="Proteomes" id="UP000246722"/>
    </source>
</evidence>
<dbReference type="SMART" id="SM00062">
    <property type="entry name" value="PBPb"/>
    <property type="match status" value="1"/>
</dbReference>
<reference evidence="14 15" key="1">
    <citation type="submission" date="2018-05" db="EMBL/GenBank/DDBJ databases">
        <title>Genetic diversity of glacier-inhabiting Cryobacterium bacteria in China and description of Cryobacterium mengkeensis sp. nov. and Arthrobacter glacialis sp. nov.</title>
        <authorList>
            <person name="Liu Q."/>
            <person name="Xin Y.-H."/>
        </authorList>
    </citation>
    <scope>NUCLEOTIDE SEQUENCE [LARGE SCALE GENOMIC DNA]</scope>
    <source>
        <strain evidence="14 15">SK-1</strain>
    </source>
</reference>
<evidence type="ECO:0000256" key="12">
    <source>
        <dbReference type="SAM" id="SignalP"/>
    </source>
</evidence>
<keyword evidence="6" id="KW-0479">Metal-binding</keyword>
<evidence type="ECO:0000256" key="6">
    <source>
        <dbReference type="ARBA" id="ARBA00022723"/>
    </source>
</evidence>
<dbReference type="InterPro" id="IPR015168">
    <property type="entry name" value="SsuA/THI5"/>
</dbReference>
<dbReference type="Pfam" id="PF09084">
    <property type="entry name" value="NMT1"/>
    <property type="match status" value="1"/>
</dbReference>
<evidence type="ECO:0000256" key="5">
    <source>
        <dbReference type="ARBA" id="ARBA00022679"/>
    </source>
</evidence>
<comment type="pathway">
    <text evidence="2">Cofactor biosynthesis; thiamine diphosphate biosynthesis.</text>
</comment>
<name>A0A318A268_9MICO</name>
<dbReference type="GO" id="GO:0009228">
    <property type="term" value="P:thiamine biosynthetic process"/>
    <property type="evidence" value="ECO:0007669"/>
    <property type="project" value="UniProtKB-KW"/>
</dbReference>
<comment type="function">
    <text evidence="1">Responsible for the formation of the pyrimidine heterocycle in the thiamine biosynthesis pathway. Catalyzes the formation of hydroxymethylpyrimidine phosphate (HMP-P) from histidine and pyridoxal phosphate (PLP). The protein uses PLP and the active site histidine to form HMP-P, generating an inactive enzyme. The enzyme can only undergo a single turnover, which suggests it is a suicide enzyme.</text>
</comment>
<dbReference type="Proteomes" id="UP000246722">
    <property type="component" value="Unassembled WGS sequence"/>
</dbReference>
<evidence type="ECO:0000256" key="7">
    <source>
        <dbReference type="ARBA" id="ARBA00022898"/>
    </source>
</evidence>
<evidence type="ECO:0000256" key="3">
    <source>
        <dbReference type="ARBA" id="ARBA00009406"/>
    </source>
</evidence>
<dbReference type="InterPro" id="IPR001638">
    <property type="entry name" value="Solute-binding_3/MltF_N"/>
</dbReference>
<dbReference type="OrthoDB" id="174578at2"/>
<dbReference type="SUPFAM" id="SSF53850">
    <property type="entry name" value="Periplasmic binding protein-like II"/>
    <property type="match status" value="1"/>
</dbReference>
<keyword evidence="7" id="KW-0663">Pyridoxal phosphate</keyword>
<keyword evidence="12" id="KW-0732">Signal</keyword>
<evidence type="ECO:0000256" key="2">
    <source>
        <dbReference type="ARBA" id="ARBA00004948"/>
    </source>
</evidence>
<dbReference type="RefSeq" id="WP_110125581.1">
    <property type="nucleotide sequence ID" value="NZ_QHLY01000005.1"/>
</dbReference>
<evidence type="ECO:0000256" key="10">
    <source>
        <dbReference type="ARBA" id="ARBA00033171"/>
    </source>
</evidence>
<dbReference type="GO" id="GO:0016740">
    <property type="term" value="F:transferase activity"/>
    <property type="evidence" value="ECO:0007669"/>
    <property type="project" value="UniProtKB-KW"/>
</dbReference>